<keyword evidence="2 13" id="KW-0813">Transport</keyword>
<dbReference type="Proteomes" id="UP000672039">
    <property type="component" value="Chromosome"/>
</dbReference>
<evidence type="ECO:0000256" key="11">
    <source>
        <dbReference type="ARBA" id="ARBA00025614"/>
    </source>
</evidence>
<comment type="function">
    <text evidence="10 13">F(1)F(0) ATP synthase produces ATP from ADP in the presence of a proton or sodium gradient. F-type ATPases consist of two structural domains, F(1) containing the extramembraneous catalytic core and F(0) containing the membrane proton channel, linked together by a central stalk and a peripheral stalk. During catalysis, ATP synthesis in the catalytic domain of F(1) is coupled via a rotary mechanism of the central stalk subunits to proton translocation.</text>
</comment>
<proteinExistence type="inferred from homology"/>
<feature type="coiled-coil region" evidence="14">
    <location>
        <begin position="31"/>
        <end position="112"/>
    </location>
</feature>
<dbReference type="RefSeq" id="WP_210224369.1">
    <property type="nucleotide sequence ID" value="NZ_CP072801.1"/>
</dbReference>
<keyword evidence="16" id="KW-1185">Reference proteome</keyword>
<evidence type="ECO:0000313" key="15">
    <source>
        <dbReference type="EMBL" id="QTR48148.1"/>
    </source>
</evidence>
<dbReference type="NCBIfam" id="TIGR03321">
    <property type="entry name" value="alt_F1F0_F0_B"/>
    <property type="match status" value="1"/>
</dbReference>
<keyword evidence="7 13" id="KW-0406">Ion transport</keyword>
<keyword evidence="6 13" id="KW-1133">Transmembrane helix</keyword>
<dbReference type="InterPro" id="IPR050059">
    <property type="entry name" value="ATP_synthase_B_chain"/>
</dbReference>
<protein>
    <recommendedName>
        <fullName evidence="13">ATP synthase subunit b</fullName>
    </recommendedName>
    <alternativeName>
        <fullName evidence="13">ATP synthase F(0) sector subunit b</fullName>
    </alternativeName>
    <alternativeName>
        <fullName evidence="13">ATPase subunit I</fullName>
    </alternativeName>
    <alternativeName>
        <fullName evidence="13">F-type ATPase subunit b</fullName>
        <shortName evidence="13">F-ATPase subunit b</shortName>
    </alternativeName>
</protein>
<comment type="function">
    <text evidence="11">Component of the F(0) channel, it forms part of the peripheral stalk, linking F(1) to F(0). The b'-subunit is a diverged and duplicated form of b found in plants and photosynthetic bacteria.</text>
</comment>
<keyword evidence="9 13" id="KW-0066">ATP synthesis</keyword>
<reference evidence="15 16" key="1">
    <citation type="submission" date="2021-04" db="EMBL/GenBank/DDBJ databases">
        <title>Genomics, taxonomy and metabolism of representatives of sulfur bacteria of the genus Thiothrix: Thiothrix fructosivorans QT, Thiothrix unzii A1T and three new species, Thiothrix subterranea sp. nov., Thiothrix litoralis sp. nov. and 'Candidatus Thiothrix anitrata' sp. nov.</title>
        <authorList>
            <person name="Ravin N.V."/>
            <person name="Smolyakov D."/>
            <person name="Rudenko T.S."/>
            <person name="Mardanov A.V."/>
            <person name="Beletsky A.V."/>
            <person name="Markov N.D."/>
            <person name="Fomenkov A.I."/>
            <person name="Roberts R.J."/>
            <person name="Karnachuk O.V."/>
            <person name="Novikov A."/>
            <person name="Grabovich M.Y."/>
        </authorList>
    </citation>
    <scope>NUCLEOTIDE SEQUENCE [LARGE SCALE GENOMIC DNA]</scope>
    <source>
        <strain evidence="15 16">AS</strain>
    </source>
</reference>
<dbReference type="InterPro" id="IPR017707">
    <property type="entry name" value="Alt_ATP_synth_F0_bsu"/>
</dbReference>
<dbReference type="InterPro" id="IPR002146">
    <property type="entry name" value="ATP_synth_b/b'su_bac/chlpt"/>
</dbReference>
<evidence type="ECO:0000256" key="3">
    <source>
        <dbReference type="ARBA" id="ARBA00022547"/>
    </source>
</evidence>
<evidence type="ECO:0000256" key="6">
    <source>
        <dbReference type="ARBA" id="ARBA00022989"/>
    </source>
</evidence>
<keyword evidence="8 13" id="KW-0472">Membrane</keyword>
<evidence type="ECO:0000256" key="13">
    <source>
        <dbReference type="HAMAP-Rule" id="MF_01398"/>
    </source>
</evidence>
<comment type="subunit">
    <text evidence="13">F-type ATPases have 2 components, F(1) - the catalytic core - and F(0) - the membrane proton channel. F(1) has five subunits: alpha(3), beta(3), gamma(1), delta(1), epsilon(1). F(0) has three main subunits: a(1), b(2) and c(10-14). The alpha and beta chains form an alternating ring which encloses part of the gamma chain. F(1) is attached to F(0) by a central stalk formed by the gamma and epsilon chains, while a peripheral stalk is formed by the delta and b chains.</text>
</comment>
<comment type="similarity">
    <text evidence="1 13">Belongs to the ATPase B chain family.</text>
</comment>
<evidence type="ECO:0000256" key="8">
    <source>
        <dbReference type="ARBA" id="ARBA00023136"/>
    </source>
</evidence>
<dbReference type="EMBL" id="CP072801">
    <property type="protein sequence ID" value="QTR48148.1"/>
    <property type="molecule type" value="Genomic_DNA"/>
</dbReference>
<keyword evidence="5 13" id="KW-0375">Hydrogen ion transport</keyword>
<evidence type="ECO:0000256" key="2">
    <source>
        <dbReference type="ARBA" id="ARBA00022448"/>
    </source>
</evidence>
<evidence type="ECO:0000256" key="4">
    <source>
        <dbReference type="ARBA" id="ARBA00022692"/>
    </source>
</evidence>
<dbReference type="Pfam" id="PF00430">
    <property type="entry name" value="ATP-synt_B"/>
    <property type="match status" value="1"/>
</dbReference>
<evidence type="ECO:0000256" key="5">
    <source>
        <dbReference type="ARBA" id="ARBA00022781"/>
    </source>
</evidence>
<keyword evidence="13" id="KW-1003">Cell membrane</keyword>
<accession>A0ABX7X062</accession>
<organism evidence="15 16">
    <name type="scientific">Thiothrix litoralis</name>
    <dbReference type="NCBI Taxonomy" id="2891210"/>
    <lineage>
        <taxon>Bacteria</taxon>
        <taxon>Pseudomonadati</taxon>
        <taxon>Pseudomonadota</taxon>
        <taxon>Gammaproteobacteria</taxon>
        <taxon>Thiotrichales</taxon>
        <taxon>Thiotrichaceae</taxon>
        <taxon>Thiothrix</taxon>
    </lineage>
</organism>
<evidence type="ECO:0000256" key="9">
    <source>
        <dbReference type="ARBA" id="ARBA00023310"/>
    </source>
</evidence>
<keyword evidence="3 13" id="KW-0138">CF(0)</keyword>
<name>A0ABX7X062_9GAMM</name>
<dbReference type="PANTHER" id="PTHR33445">
    <property type="entry name" value="ATP SYNTHASE SUBUNIT B', CHLOROPLASTIC"/>
    <property type="match status" value="1"/>
</dbReference>
<evidence type="ECO:0000313" key="16">
    <source>
        <dbReference type="Proteomes" id="UP000672039"/>
    </source>
</evidence>
<comment type="subcellular location">
    <subcellularLocation>
        <location evidence="13">Cell membrane</location>
        <topology evidence="13">Single-pass membrane protein</topology>
    </subcellularLocation>
    <subcellularLocation>
        <location evidence="12">Endomembrane system</location>
        <topology evidence="12">Single-pass membrane protein</topology>
    </subcellularLocation>
</comment>
<evidence type="ECO:0000256" key="7">
    <source>
        <dbReference type="ARBA" id="ARBA00023065"/>
    </source>
</evidence>
<evidence type="ECO:0000256" key="14">
    <source>
        <dbReference type="SAM" id="Coils"/>
    </source>
</evidence>
<keyword evidence="14" id="KW-0175">Coiled coil</keyword>
<evidence type="ECO:0000256" key="1">
    <source>
        <dbReference type="ARBA" id="ARBA00005513"/>
    </source>
</evidence>
<dbReference type="HAMAP" id="MF_01398">
    <property type="entry name" value="ATP_synth_b_bprime"/>
    <property type="match status" value="1"/>
</dbReference>
<evidence type="ECO:0000256" key="10">
    <source>
        <dbReference type="ARBA" id="ARBA00025198"/>
    </source>
</evidence>
<keyword evidence="4 13" id="KW-0812">Transmembrane</keyword>
<dbReference type="CDD" id="cd06503">
    <property type="entry name" value="ATP-synt_Fo_b"/>
    <property type="match status" value="1"/>
</dbReference>
<sequence>MLIDWFTVGAQVINFLILMWLLKHFLYQPVLDAIDAREQRLASQLEEVKKDKAAAALEREEFEYNNAHFEEQHAAMLQKARAEAQTARSQLLEEARTEAAALRTQWQEAVRKEQQNLSASIATRTHQEVFAITRKALTELADSGLETRIVAVFIQRLQALGEAEKAPLSTPDGAVLIRSAFPLPEAEQATLTKAVQEALSIKAPLQFETEPELVSGIELISGGHKLGWSIAEYLGGLEESITGLLDSKVEEKTDDS</sequence>
<feature type="transmembrane region" description="Helical" evidence="13">
    <location>
        <begin position="6"/>
        <end position="22"/>
    </location>
</feature>
<dbReference type="PANTHER" id="PTHR33445:SF2">
    <property type="entry name" value="ATP SYNTHASE SUBUNIT B', CHLOROPLASTIC"/>
    <property type="match status" value="1"/>
</dbReference>
<evidence type="ECO:0000256" key="12">
    <source>
        <dbReference type="ARBA" id="ARBA00037847"/>
    </source>
</evidence>
<gene>
    <name evidence="13" type="primary">atpF</name>
    <name evidence="15" type="ORF">J9253_09625</name>
</gene>